<evidence type="ECO:0000313" key="3">
    <source>
        <dbReference type="Proteomes" id="UP000596902"/>
    </source>
</evidence>
<comment type="caution">
    <text evidence="2">The sequence shown here is derived from an EMBL/GenBank/DDBJ whole genome shotgun (WGS) entry which is preliminary data.</text>
</comment>
<accession>A0A8H7B152</accession>
<reference evidence="2" key="2">
    <citation type="submission" date="2020-08" db="EMBL/GenBank/DDBJ databases">
        <title>Draft Genome Sequence of Cumin Blight Pathogen Alternaria burnsii.</title>
        <authorList>
            <person name="Feng Z."/>
        </authorList>
    </citation>
    <scope>NUCLEOTIDE SEQUENCE</scope>
    <source>
        <strain evidence="2">CBS107.38</strain>
    </source>
</reference>
<dbReference type="GeneID" id="62205433"/>
<dbReference type="Pfam" id="PF00596">
    <property type="entry name" value="Aldolase_II"/>
    <property type="match status" value="1"/>
</dbReference>
<dbReference type="RefSeq" id="XP_038784743.1">
    <property type="nucleotide sequence ID" value="XM_038932255.1"/>
</dbReference>
<dbReference type="PANTHER" id="PTHR10672">
    <property type="entry name" value="ADDUCIN"/>
    <property type="match status" value="1"/>
</dbReference>
<dbReference type="FunFam" id="3.40.225.10:FF:000009">
    <property type="entry name" value="Class II aldolase/adducin N-terminal"/>
    <property type="match status" value="1"/>
</dbReference>
<dbReference type="InterPro" id="IPR051017">
    <property type="entry name" value="Aldolase-II_Adducin_sf"/>
</dbReference>
<dbReference type="PANTHER" id="PTHR10672:SF39">
    <property type="entry name" value="CLASS II ALDOLASE_ADDUCIN N-TERMINAL DOMAIN-CONTAINING PROTEIN"/>
    <property type="match status" value="1"/>
</dbReference>
<dbReference type="NCBIfam" id="NF004855">
    <property type="entry name" value="PRK06208.1"/>
    <property type="match status" value="1"/>
</dbReference>
<organism evidence="2 3">
    <name type="scientific">Alternaria burnsii</name>
    <dbReference type="NCBI Taxonomy" id="1187904"/>
    <lineage>
        <taxon>Eukaryota</taxon>
        <taxon>Fungi</taxon>
        <taxon>Dikarya</taxon>
        <taxon>Ascomycota</taxon>
        <taxon>Pezizomycotina</taxon>
        <taxon>Dothideomycetes</taxon>
        <taxon>Pleosporomycetidae</taxon>
        <taxon>Pleosporales</taxon>
        <taxon>Pleosporineae</taxon>
        <taxon>Pleosporaceae</taxon>
        <taxon>Alternaria</taxon>
        <taxon>Alternaria sect. Alternaria</taxon>
    </lineage>
</organism>
<feature type="domain" description="Class II aldolase/adducin N-terminal" evidence="1">
    <location>
        <begin position="94"/>
        <end position="274"/>
    </location>
</feature>
<proteinExistence type="predicted"/>
<dbReference type="InterPro" id="IPR036409">
    <property type="entry name" value="Aldolase_II/adducin_N_sf"/>
</dbReference>
<dbReference type="GO" id="GO:0005856">
    <property type="term" value="C:cytoskeleton"/>
    <property type="evidence" value="ECO:0007669"/>
    <property type="project" value="TreeGrafter"/>
</dbReference>
<dbReference type="Proteomes" id="UP000596902">
    <property type="component" value="Unassembled WGS sequence"/>
</dbReference>
<dbReference type="SMART" id="SM01007">
    <property type="entry name" value="Aldolase_II"/>
    <property type="match status" value="1"/>
</dbReference>
<gene>
    <name evidence="2" type="ORF">GT037_007208</name>
</gene>
<reference evidence="2" key="1">
    <citation type="submission" date="2020-01" db="EMBL/GenBank/DDBJ databases">
        <authorList>
            <person name="Feng Z.H.Z."/>
        </authorList>
    </citation>
    <scope>NUCLEOTIDE SEQUENCE</scope>
    <source>
        <strain evidence="2">CBS107.38</strain>
    </source>
</reference>
<dbReference type="SUPFAM" id="SSF53639">
    <property type="entry name" value="AraD/HMP-PK domain-like"/>
    <property type="match status" value="1"/>
</dbReference>
<dbReference type="InterPro" id="IPR001303">
    <property type="entry name" value="Aldolase_II/adducin_N"/>
</dbReference>
<evidence type="ECO:0000313" key="2">
    <source>
        <dbReference type="EMBL" id="KAF7674448.1"/>
    </source>
</evidence>
<sequence>MSPARLSTQSLLRVSGPSIPRPPRWFQSPLSRALATSSRYQQASVAAGIRVDHAESNDNRTVAAMGRTKSGKALKVRKYPTFTRLEDERLYRKQHLAAAYRIFASRGFDEGVAGHISVRDPILTDHFWLNPLSAHFSLIRVSDLILVNEEGEVVEGDQPINAAAFAIHSAIHKRRPDVDAACHAHSVHGKAFSAFGRELDMITQDSIRFYKSHGVYNQFGGVVLASEEGERIADALGDGKAAILQNHGILTVGKTVDEAAFWFLSLDKTCQAQLLVDAASAGSGHKPKIIPDSEAAETYKNVGTPEKGWLAFQSYYDEVLAKTGGDFLQ</sequence>
<dbReference type="AlphaFoldDB" id="A0A8H7B152"/>
<evidence type="ECO:0000259" key="1">
    <source>
        <dbReference type="SMART" id="SM01007"/>
    </source>
</evidence>
<name>A0A8H7B152_9PLEO</name>
<dbReference type="GO" id="GO:0051015">
    <property type="term" value="F:actin filament binding"/>
    <property type="evidence" value="ECO:0007669"/>
    <property type="project" value="TreeGrafter"/>
</dbReference>
<dbReference type="EMBL" id="JAAABM010000010">
    <property type="protein sequence ID" value="KAF7674448.1"/>
    <property type="molecule type" value="Genomic_DNA"/>
</dbReference>
<protein>
    <recommendedName>
        <fullName evidence="1">Class II aldolase/adducin N-terminal domain-containing protein</fullName>
    </recommendedName>
</protein>
<keyword evidence="3" id="KW-1185">Reference proteome</keyword>
<dbReference type="Gene3D" id="3.40.225.10">
    <property type="entry name" value="Class II aldolase/adducin N-terminal domain"/>
    <property type="match status" value="1"/>
</dbReference>